<sequence>MLEVFLKKHNQEDFKPYKELKPILKSLKNFKPKKYKNSWFYQRHHVDEIYCSGAILKEDQNLYDNGLCLIVNIEEHAFLHYLIVMSQTTIPNYGMLLQMSLQQWDSINKKYCEKYNIPYIKNWPEYLRGLEFEE</sequence>
<dbReference type="Proteomes" id="UP001216384">
    <property type="component" value="Unassembled WGS sequence"/>
</dbReference>
<accession>A0AAW6HR48</accession>
<organism evidence="1 2">
    <name type="scientific">Mycoplasma bradburyae</name>
    <dbReference type="NCBI Taxonomy" id="2963128"/>
    <lineage>
        <taxon>Bacteria</taxon>
        <taxon>Bacillati</taxon>
        <taxon>Mycoplasmatota</taxon>
        <taxon>Mollicutes</taxon>
        <taxon>Mycoplasmataceae</taxon>
        <taxon>Mycoplasma</taxon>
    </lineage>
</organism>
<dbReference type="EMBL" id="JAJHZP010000015">
    <property type="protein sequence ID" value="MDC4183623.1"/>
    <property type="molecule type" value="Genomic_DNA"/>
</dbReference>
<dbReference type="AlphaFoldDB" id="A0AAW6HR48"/>
<protein>
    <submittedName>
        <fullName evidence="1">Uncharacterized protein</fullName>
    </submittedName>
</protein>
<reference evidence="1" key="1">
    <citation type="submission" date="2021-11" db="EMBL/GenBank/DDBJ databases">
        <title>Description of Mycoplasma bradburyaesp. nov.from sea birds: a tribute to a great mycoplasmologist.</title>
        <authorList>
            <person name="Ramirez A.S."/>
            <person name="Poveda C."/>
            <person name="Suarez-Perez A."/>
            <person name="Rosales R.S."/>
            <person name="Dijkman R."/>
            <person name="Feberwee A."/>
            <person name="Spergser J."/>
            <person name="Szostak M.P."/>
            <person name="Ressel L."/>
            <person name="Calabuig P."/>
            <person name="Catania S."/>
            <person name="Gobbo F."/>
            <person name="Timofte D."/>
            <person name="Poveda J.B."/>
        </authorList>
    </citation>
    <scope>NUCLEOTIDE SEQUENCE</scope>
    <source>
        <strain evidence="1">T264</strain>
    </source>
</reference>
<evidence type="ECO:0000313" key="1">
    <source>
        <dbReference type="EMBL" id="MDC4183623.1"/>
    </source>
</evidence>
<gene>
    <name evidence="1" type="ORF">LNO71_03160</name>
</gene>
<comment type="caution">
    <text evidence="1">The sequence shown here is derived from an EMBL/GenBank/DDBJ whole genome shotgun (WGS) entry which is preliminary data.</text>
</comment>
<dbReference type="RefSeq" id="WP_272404068.1">
    <property type="nucleotide sequence ID" value="NZ_JAJHZP010000015.1"/>
</dbReference>
<evidence type="ECO:0000313" key="2">
    <source>
        <dbReference type="Proteomes" id="UP001216384"/>
    </source>
</evidence>
<proteinExistence type="predicted"/>
<name>A0AAW6HR48_9MOLU</name>